<dbReference type="Pfam" id="PF07992">
    <property type="entry name" value="Pyr_redox_2"/>
    <property type="match status" value="1"/>
</dbReference>
<dbReference type="PANTHER" id="PTHR43429:SF3">
    <property type="entry name" value="NITRITE REDUCTASE [NAD(P)H]"/>
    <property type="match status" value="1"/>
</dbReference>
<proteinExistence type="inferred from homology"/>
<dbReference type="Proteomes" id="UP000671913">
    <property type="component" value="Chromosome"/>
</dbReference>
<gene>
    <name evidence="7" type="ORF">ACETAC_00860</name>
</gene>
<feature type="domain" description="FAD/NAD(P)-binding" evidence="6">
    <location>
        <begin position="5"/>
        <end position="302"/>
    </location>
</feature>
<dbReference type="PANTHER" id="PTHR43429">
    <property type="entry name" value="PYRIDINE NUCLEOTIDE-DISULFIDE OXIDOREDUCTASE DOMAIN-CONTAINING"/>
    <property type="match status" value="1"/>
</dbReference>
<dbReference type="InterPro" id="IPR023753">
    <property type="entry name" value="FAD/NAD-binding_dom"/>
</dbReference>
<reference evidence="7" key="1">
    <citation type="submission" date="2020-08" db="EMBL/GenBank/DDBJ databases">
        <title>Genomic insights into the carbon and energy metabolism of the first obligate autotrophic acetogenic bacterium Aceticella autotrophica gen. nov., sp. nov.</title>
        <authorList>
            <person name="Toshchakov S.V."/>
            <person name="Elcheninov A.G."/>
            <person name="Kublanov I.V."/>
            <person name="Frolov E.N."/>
            <person name="Lebedinsky A.V."/>
        </authorList>
    </citation>
    <scope>NUCLEOTIDE SEQUENCE</scope>
    <source>
        <strain evidence="7">3443-3Ac</strain>
    </source>
</reference>
<name>A0A975AW16_9THEO</name>
<evidence type="ECO:0000256" key="2">
    <source>
        <dbReference type="ARBA" id="ARBA00009130"/>
    </source>
</evidence>
<dbReference type="AlphaFoldDB" id="A0A975AW16"/>
<evidence type="ECO:0000259" key="6">
    <source>
        <dbReference type="Pfam" id="PF07992"/>
    </source>
</evidence>
<evidence type="ECO:0000313" key="8">
    <source>
        <dbReference type="Proteomes" id="UP000671913"/>
    </source>
</evidence>
<keyword evidence="4" id="KW-0274">FAD</keyword>
<feature type="domain" description="Pyridine nucleotide-disulphide oxidoreductase dimerisation" evidence="5">
    <location>
        <begin position="327"/>
        <end position="430"/>
    </location>
</feature>
<evidence type="ECO:0000256" key="1">
    <source>
        <dbReference type="ARBA" id="ARBA00001974"/>
    </source>
</evidence>
<dbReference type="Gene3D" id="3.50.50.60">
    <property type="entry name" value="FAD/NAD(P)-binding domain"/>
    <property type="match status" value="2"/>
</dbReference>
<comment type="cofactor">
    <cofactor evidence="1">
        <name>FAD</name>
        <dbReference type="ChEBI" id="CHEBI:57692"/>
    </cofactor>
</comment>
<keyword evidence="8" id="KW-1185">Reference proteome</keyword>
<evidence type="ECO:0000313" key="7">
    <source>
        <dbReference type="EMBL" id="QSZ27511.1"/>
    </source>
</evidence>
<dbReference type="PRINTS" id="PR00368">
    <property type="entry name" value="FADPNR"/>
</dbReference>
<keyword evidence="3" id="KW-0285">Flavoprotein</keyword>
<dbReference type="PRINTS" id="PR00411">
    <property type="entry name" value="PNDRDTASEI"/>
</dbReference>
<dbReference type="Pfam" id="PF02852">
    <property type="entry name" value="Pyr_redox_dim"/>
    <property type="match status" value="1"/>
</dbReference>
<protein>
    <submittedName>
        <fullName evidence="7">FAD-dependent oxidoreductase</fullName>
    </submittedName>
</protein>
<dbReference type="SUPFAM" id="SSF51905">
    <property type="entry name" value="FAD/NAD(P)-binding domain"/>
    <property type="match status" value="1"/>
</dbReference>
<dbReference type="InterPro" id="IPR050260">
    <property type="entry name" value="FAD-bd_OxRdtase"/>
</dbReference>
<dbReference type="Gene3D" id="3.30.390.30">
    <property type="match status" value="1"/>
</dbReference>
<sequence>MKKIDLIIIGGSAAGMVTASTVRKFHKDKTILIIRDQPEVPVPCGIPYIFGTLKSSSEDIVPDKNMTDKNIDILIDRVIKVDLKEKIVETKTGKKFGYEKLVFATGSNPTIPSFIKGTELKNVYTITKYIYEIDALKDALKGLNKVVVIGGGFIGIEVSDEINKLKKNVTLISSSKNVLWKSFDEKFSSKVEESLINRGINLIKGKRATEIAGDGKVSHVVFNDGDKMEADAVILALGTRAKSELAKDAGLSLDETGAIMVDGYMRTSVKDVYAVGDCAHKTDFFTGKTSGVMLASIAAAEARIASLNMYGIVSSRKSLGTVSAFSTKVGNLVVASAGLTEMQSVEEGYDVIVGEASATDRHPGKFDDVSMQEVKLIFERRSGYIIGGQISGGVSVGEMINIIALAIQQRMTISEMVHLQIATHPLVTSAPTAYPIVMAALDALSKY</sequence>
<organism evidence="7 8">
    <name type="scientific">Aceticella autotrophica</name>
    <dbReference type="NCBI Taxonomy" id="2755338"/>
    <lineage>
        <taxon>Bacteria</taxon>
        <taxon>Bacillati</taxon>
        <taxon>Bacillota</taxon>
        <taxon>Clostridia</taxon>
        <taxon>Thermoanaerobacterales</taxon>
        <taxon>Thermoanaerobacteraceae</taxon>
        <taxon>Aceticella</taxon>
    </lineage>
</organism>
<accession>A0A975AW16</accession>
<dbReference type="InterPro" id="IPR004099">
    <property type="entry name" value="Pyr_nucl-diS_OxRdtase_dimer"/>
</dbReference>
<dbReference type="SUPFAM" id="SSF55424">
    <property type="entry name" value="FAD/NAD-linked reductases, dimerisation (C-terminal) domain"/>
    <property type="match status" value="1"/>
</dbReference>
<comment type="similarity">
    <text evidence="2">Belongs to the class-III pyridine nucleotide-disulfide oxidoreductase family.</text>
</comment>
<evidence type="ECO:0000259" key="5">
    <source>
        <dbReference type="Pfam" id="PF02852"/>
    </source>
</evidence>
<dbReference type="KEGG" id="aaut:ACETAC_00860"/>
<evidence type="ECO:0000256" key="3">
    <source>
        <dbReference type="ARBA" id="ARBA00022630"/>
    </source>
</evidence>
<dbReference type="RefSeq" id="WP_284680217.1">
    <property type="nucleotide sequence ID" value="NZ_CP060096.1"/>
</dbReference>
<dbReference type="InterPro" id="IPR016156">
    <property type="entry name" value="FAD/NAD-linked_Rdtase_dimer_sf"/>
</dbReference>
<dbReference type="InterPro" id="IPR036188">
    <property type="entry name" value="FAD/NAD-bd_sf"/>
</dbReference>
<evidence type="ECO:0000256" key="4">
    <source>
        <dbReference type="ARBA" id="ARBA00022827"/>
    </source>
</evidence>
<dbReference type="GO" id="GO:0016491">
    <property type="term" value="F:oxidoreductase activity"/>
    <property type="evidence" value="ECO:0007669"/>
    <property type="project" value="InterPro"/>
</dbReference>
<dbReference type="EMBL" id="CP060096">
    <property type="protein sequence ID" value="QSZ27511.1"/>
    <property type="molecule type" value="Genomic_DNA"/>
</dbReference>